<evidence type="ECO:0000256" key="2">
    <source>
        <dbReference type="ARBA" id="ARBA00023002"/>
    </source>
</evidence>
<comment type="caution">
    <text evidence="3">The sequence shown here is derived from an EMBL/GenBank/DDBJ whole genome shotgun (WGS) entry which is preliminary data.</text>
</comment>
<accession>A0A177SUV3</accession>
<sequence length="260" mass="27476">MQLFSLQGKVALVTGASRGLGRAMAMGLAAAGALVVLAARDRERLLEVAEAIRQQGGQADIQAFDLADEAAVVAAVPAIVQRHGRLDVLLNNAGICLWQPLLDSSLDDWRRTLDINLTAHYLLAREAARPMLDQGSGAIINVASYVARVGREKLQAYVASKHGVIGLTKSLAGELGPHGIRCNAICPGYFHTDMAEPVSANPALWETVRSHISVGRWGNPEELQGAAVFLASDASSYVNGHSLMVDGGVSEVLCLPVPVV</sequence>
<keyword evidence="2" id="KW-0560">Oxidoreductase</keyword>
<dbReference type="InterPro" id="IPR036291">
    <property type="entry name" value="NAD(P)-bd_dom_sf"/>
</dbReference>
<dbReference type="GO" id="GO:0016616">
    <property type="term" value="F:oxidoreductase activity, acting on the CH-OH group of donors, NAD or NADP as acceptor"/>
    <property type="evidence" value="ECO:0007669"/>
    <property type="project" value="TreeGrafter"/>
</dbReference>
<dbReference type="SUPFAM" id="SSF51735">
    <property type="entry name" value="NAD(P)-binding Rossmann-fold domains"/>
    <property type="match status" value="1"/>
</dbReference>
<organism evidence="3 4">
    <name type="scientific">Pseudomonas putida</name>
    <name type="common">Arthrobacter siderocapsulatus</name>
    <dbReference type="NCBI Taxonomy" id="303"/>
    <lineage>
        <taxon>Bacteria</taxon>
        <taxon>Pseudomonadati</taxon>
        <taxon>Pseudomonadota</taxon>
        <taxon>Gammaproteobacteria</taxon>
        <taxon>Pseudomonadales</taxon>
        <taxon>Pseudomonadaceae</taxon>
        <taxon>Pseudomonas</taxon>
    </lineage>
</organism>
<gene>
    <name evidence="3" type="ORF">AYO28_07085</name>
</gene>
<dbReference type="FunFam" id="3.40.50.720:FF:000084">
    <property type="entry name" value="Short-chain dehydrogenase reductase"/>
    <property type="match status" value="1"/>
</dbReference>
<dbReference type="AlphaFoldDB" id="A0A177SUV3"/>
<name>A0A177SUV3_PSEPU</name>
<proteinExistence type="inferred from homology"/>
<evidence type="ECO:0000313" key="3">
    <source>
        <dbReference type="EMBL" id="OAI94787.1"/>
    </source>
</evidence>
<dbReference type="EMBL" id="LUCV01000004">
    <property type="protein sequence ID" value="OAI94787.1"/>
    <property type="molecule type" value="Genomic_DNA"/>
</dbReference>
<dbReference type="NCBIfam" id="NF005559">
    <property type="entry name" value="PRK07231.1"/>
    <property type="match status" value="1"/>
</dbReference>
<evidence type="ECO:0000256" key="1">
    <source>
        <dbReference type="ARBA" id="ARBA00006484"/>
    </source>
</evidence>
<dbReference type="InterPro" id="IPR020904">
    <property type="entry name" value="Sc_DH/Rdtase_CS"/>
</dbReference>
<comment type="similarity">
    <text evidence="1">Belongs to the short-chain dehydrogenases/reductases (SDR) family.</text>
</comment>
<evidence type="ECO:0000313" key="4">
    <source>
        <dbReference type="Proteomes" id="UP000077752"/>
    </source>
</evidence>
<dbReference type="Pfam" id="PF13561">
    <property type="entry name" value="adh_short_C2"/>
    <property type="match status" value="1"/>
</dbReference>
<dbReference type="PROSITE" id="PS00061">
    <property type="entry name" value="ADH_SHORT"/>
    <property type="match status" value="1"/>
</dbReference>
<dbReference type="RefSeq" id="WP_064301359.1">
    <property type="nucleotide sequence ID" value="NZ_LUCV01000004.1"/>
</dbReference>
<reference evidence="3 4" key="1">
    <citation type="submission" date="2016-03" db="EMBL/GenBank/DDBJ databases">
        <title>Draft Genome Assembly of Pseudomonas putida strain CBF10-2.</title>
        <authorList>
            <person name="Iyer R.S."/>
            <person name="Damania A."/>
        </authorList>
    </citation>
    <scope>NUCLEOTIDE SEQUENCE [LARGE SCALE GENOMIC DNA]</scope>
    <source>
        <strain evidence="3 4">CBF10-2</strain>
    </source>
</reference>
<dbReference type="PRINTS" id="PR00081">
    <property type="entry name" value="GDHRDH"/>
</dbReference>
<dbReference type="PRINTS" id="PR00080">
    <property type="entry name" value="SDRFAMILY"/>
</dbReference>
<dbReference type="PANTHER" id="PTHR42760">
    <property type="entry name" value="SHORT-CHAIN DEHYDROGENASES/REDUCTASES FAMILY MEMBER"/>
    <property type="match status" value="1"/>
</dbReference>
<dbReference type="Proteomes" id="UP000077752">
    <property type="component" value="Unassembled WGS sequence"/>
</dbReference>
<protein>
    <submittedName>
        <fullName evidence="3">Short-chain dehydrogenase</fullName>
    </submittedName>
</protein>
<dbReference type="Gene3D" id="3.40.50.720">
    <property type="entry name" value="NAD(P)-binding Rossmann-like Domain"/>
    <property type="match status" value="1"/>
</dbReference>
<dbReference type="PANTHER" id="PTHR42760:SF133">
    <property type="entry name" value="3-OXOACYL-[ACYL-CARRIER-PROTEIN] REDUCTASE"/>
    <property type="match status" value="1"/>
</dbReference>
<dbReference type="InterPro" id="IPR002347">
    <property type="entry name" value="SDR_fam"/>
</dbReference>